<proteinExistence type="inferred from homology"/>
<evidence type="ECO:0000256" key="1">
    <source>
        <dbReference type="ARBA" id="ARBA00004236"/>
    </source>
</evidence>
<dbReference type="Pfam" id="PF02397">
    <property type="entry name" value="Bac_transf"/>
    <property type="match status" value="1"/>
</dbReference>
<evidence type="ECO:0000256" key="7">
    <source>
        <dbReference type="ARBA" id="ARBA00023136"/>
    </source>
</evidence>
<evidence type="ECO:0000256" key="8">
    <source>
        <dbReference type="ARBA" id="ARBA00023169"/>
    </source>
</evidence>
<dbReference type="STRING" id="364200.SAMN04488515_2918"/>
<evidence type="ECO:0000259" key="10">
    <source>
        <dbReference type="Pfam" id="PF02397"/>
    </source>
</evidence>
<gene>
    <name evidence="11" type="ORF">SAMN04488515_2918</name>
</gene>
<keyword evidence="12" id="KW-1185">Reference proteome</keyword>
<organism evidence="11 12">
    <name type="scientific">Cognatiyoonia koreensis</name>
    <dbReference type="NCBI Taxonomy" id="364200"/>
    <lineage>
        <taxon>Bacteria</taxon>
        <taxon>Pseudomonadati</taxon>
        <taxon>Pseudomonadota</taxon>
        <taxon>Alphaproteobacteria</taxon>
        <taxon>Rhodobacterales</taxon>
        <taxon>Paracoccaceae</taxon>
        <taxon>Cognatiyoonia</taxon>
    </lineage>
</organism>
<evidence type="ECO:0000256" key="2">
    <source>
        <dbReference type="ARBA" id="ARBA00006464"/>
    </source>
</evidence>
<evidence type="ECO:0000256" key="9">
    <source>
        <dbReference type="SAM" id="Phobius"/>
    </source>
</evidence>
<dbReference type="AlphaFoldDB" id="A0A1I0RMB9"/>
<accession>A0A1I0RMB9</accession>
<evidence type="ECO:0000256" key="5">
    <source>
        <dbReference type="ARBA" id="ARBA00022692"/>
    </source>
</evidence>
<keyword evidence="8" id="KW-0270">Exopolysaccharide synthesis</keyword>
<evidence type="ECO:0000256" key="6">
    <source>
        <dbReference type="ARBA" id="ARBA00022989"/>
    </source>
</evidence>
<dbReference type="PANTHER" id="PTHR30576">
    <property type="entry name" value="COLANIC BIOSYNTHESIS UDP-GLUCOSE LIPID CARRIER TRANSFERASE"/>
    <property type="match status" value="1"/>
</dbReference>
<dbReference type="PANTHER" id="PTHR30576:SF4">
    <property type="entry name" value="UNDECAPRENYL-PHOSPHATE GALACTOSE PHOSPHOTRANSFERASE"/>
    <property type="match status" value="1"/>
</dbReference>
<feature type="domain" description="Bacterial sugar transferase" evidence="10">
    <location>
        <begin position="44"/>
        <end position="234"/>
    </location>
</feature>
<reference evidence="11 12" key="1">
    <citation type="submission" date="2016-10" db="EMBL/GenBank/DDBJ databases">
        <authorList>
            <person name="de Groot N.N."/>
        </authorList>
    </citation>
    <scope>NUCLEOTIDE SEQUENCE [LARGE SCALE GENOMIC DNA]</scope>
    <source>
        <strain evidence="11 12">DSM 17925</strain>
    </source>
</reference>
<evidence type="ECO:0000313" key="12">
    <source>
        <dbReference type="Proteomes" id="UP000199167"/>
    </source>
</evidence>
<keyword evidence="3" id="KW-1003">Cell membrane</keyword>
<protein>
    <submittedName>
        <fullName evidence="11">Sugar transferase involved in LPS biosynthesis (Colanic, teichoic acid)</fullName>
    </submittedName>
</protein>
<dbReference type="GO" id="GO:0016780">
    <property type="term" value="F:phosphotransferase activity, for other substituted phosphate groups"/>
    <property type="evidence" value="ECO:0007669"/>
    <property type="project" value="TreeGrafter"/>
</dbReference>
<dbReference type="GO" id="GO:0005886">
    <property type="term" value="C:plasma membrane"/>
    <property type="evidence" value="ECO:0007669"/>
    <property type="project" value="UniProtKB-SubCell"/>
</dbReference>
<name>A0A1I0RMB9_9RHOB</name>
<dbReference type="Proteomes" id="UP000199167">
    <property type="component" value="Unassembled WGS sequence"/>
</dbReference>
<feature type="transmembrane region" description="Helical" evidence="9">
    <location>
        <begin position="49"/>
        <end position="69"/>
    </location>
</feature>
<dbReference type="EMBL" id="FOIZ01000002">
    <property type="protein sequence ID" value="SEW42086.1"/>
    <property type="molecule type" value="Genomic_DNA"/>
</dbReference>
<comment type="similarity">
    <text evidence="2">Belongs to the bacterial sugar transferase family.</text>
</comment>
<evidence type="ECO:0000256" key="3">
    <source>
        <dbReference type="ARBA" id="ARBA00022475"/>
    </source>
</evidence>
<comment type="subcellular location">
    <subcellularLocation>
        <location evidence="1">Cell membrane</location>
    </subcellularLocation>
</comment>
<keyword evidence="5 9" id="KW-0812">Transmembrane</keyword>
<keyword evidence="4 11" id="KW-0808">Transferase</keyword>
<evidence type="ECO:0000313" key="11">
    <source>
        <dbReference type="EMBL" id="SEW42086.1"/>
    </source>
</evidence>
<dbReference type="InterPro" id="IPR003362">
    <property type="entry name" value="Bact_transf"/>
</dbReference>
<dbReference type="GO" id="GO:0000271">
    <property type="term" value="P:polysaccharide biosynthetic process"/>
    <property type="evidence" value="ECO:0007669"/>
    <property type="project" value="UniProtKB-KW"/>
</dbReference>
<keyword evidence="7 9" id="KW-0472">Membrane</keyword>
<sequence length="239" mass="26828">MLRVLVPGGVNLKHENSDSLSATGEFYVAQAAGQGDGFYTAFGKRAFDIVFAILLLPFLIPVIFMLWVLTVRDGGVGFYGHERIGKNGVRFQCWKIRSMVANAEEKLTTYLKDNPEAAAEWASSQKLTTDPRVTRFGRILRSTSLDELPQIWNVLKGEMSFVGPRPVIADELLRYRHGKATYLSLTPGITGLWQTSGRNDTSYDERVRFDILYSHQISFRLDCLLIIKTASAIFGRTGR</sequence>
<evidence type="ECO:0000256" key="4">
    <source>
        <dbReference type="ARBA" id="ARBA00022679"/>
    </source>
</evidence>
<keyword evidence="6 9" id="KW-1133">Transmembrane helix</keyword>